<dbReference type="RefSeq" id="WP_176070447.1">
    <property type="nucleotide sequence ID" value="NZ_JABWMJ010000008.1"/>
</dbReference>
<evidence type="ECO:0000313" key="2">
    <source>
        <dbReference type="Proteomes" id="UP000529637"/>
    </source>
</evidence>
<dbReference type="EMBL" id="JABWMJ010000008">
    <property type="protein sequence ID" value="NUZ07617.1"/>
    <property type="molecule type" value="Genomic_DNA"/>
</dbReference>
<protein>
    <submittedName>
        <fullName evidence="1">Uncharacterized protein</fullName>
    </submittedName>
</protein>
<keyword evidence="2" id="KW-1185">Reference proteome</keyword>
<proteinExistence type="predicted"/>
<dbReference type="Proteomes" id="UP000529637">
    <property type="component" value="Unassembled WGS sequence"/>
</dbReference>
<reference evidence="1 2" key="1">
    <citation type="submission" date="2020-06" db="EMBL/GenBank/DDBJ databases">
        <title>Schlegella sp. ID0723 isolated from air conditioner.</title>
        <authorList>
            <person name="Kim D.Y."/>
            <person name="Kim D.-U."/>
        </authorList>
    </citation>
    <scope>NUCLEOTIDE SEQUENCE [LARGE SCALE GENOMIC DNA]</scope>
    <source>
        <strain evidence="1 2">ID0723</strain>
    </source>
</reference>
<gene>
    <name evidence="1" type="ORF">HQN59_17765</name>
</gene>
<organism evidence="1 2">
    <name type="scientific">Piscinibacter koreensis</name>
    <dbReference type="NCBI Taxonomy" id="2742824"/>
    <lineage>
        <taxon>Bacteria</taxon>
        <taxon>Pseudomonadati</taxon>
        <taxon>Pseudomonadota</taxon>
        <taxon>Betaproteobacteria</taxon>
        <taxon>Burkholderiales</taxon>
        <taxon>Sphaerotilaceae</taxon>
        <taxon>Piscinibacter</taxon>
    </lineage>
</organism>
<comment type="caution">
    <text evidence="1">The sequence shown here is derived from an EMBL/GenBank/DDBJ whole genome shotgun (WGS) entry which is preliminary data.</text>
</comment>
<sequence length="190" mass="19320">MDTGETWGIYGQNGLAHGAIHGNVSASRSVFSGAGTDYYLYGGAILPINVSGTYTPAGSMSGDIGGVNPGTFKADFDSNYLRPASVSDVAGSWIFRAASAGGITNTPVTISSTGQVSSNQAGCTQTGTVRPHRSGKNVFDVSLSYSGPNCLFDQRTLAGVGVLSVGARRTLTVAVLLPDGTDGFLATASK</sequence>
<dbReference type="AlphaFoldDB" id="A0A7Y6NQS3"/>
<accession>A0A7Y6NQS3</accession>
<name>A0A7Y6NQS3_9BURK</name>
<evidence type="ECO:0000313" key="1">
    <source>
        <dbReference type="EMBL" id="NUZ07617.1"/>
    </source>
</evidence>